<dbReference type="PANTHER" id="PTHR23542:SF1">
    <property type="entry name" value="MAJOR FACILITATOR SUPERFAMILY (MFS) PROFILE DOMAIN-CONTAINING PROTEIN"/>
    <property type="match status" value="1"/>
</dbReference>
<dbReference type="EMBL" id="CADCUD010000083">
    <property type="protein sequence ID" value="CAA9327059.1"/>
    <property type="molecule type" value="Genomic_DNA"/>
</dbReference>
<dbReference type="GO" id="GO:0022857">
    <property type="term" value="F:transmembrane transporter activity"/>
    <property type="evidence" value="ECO:0007669"/>
    <property type="project" value="InterPro"/>
</dbReference>
<feature type="transmembrane region" description="Helical" evidence="1">
    <location>
        <begin position="78"/>
        <end position="98"/>
    </location>
</feature>
<evidence type="ECO:0000313" key="2">
    <source>
        <dbReference type="EMBL" id="CAA9327059.1"/>
    </source>
</evidence>
<feature type="transmembrane region" description="Helical" evidence="1">
    <location>
        <begin position="337"/>
        <end position="360"/>
    </location>
</feature>
<organism evidence="2">
    <name type="scientific">uncultured Nocardioidaceae bacterium</name>
    <dbReference type="NCBI Taxonomy" id="253824"/>
    <lineage>
        <taxon>Bacteria</taxon>
        <taxon>Bacillati</taxon>
        <taxon>Actinomycetota</taxon>
        <taxon>Actinomycetes</taxon>
        <taxon>Propionibacteriales</taxon>
        <taxon>Nocardioidaceae</taxon>
        <taxon>environmental samples</taxon>
    </lineage>
</organism>
<dbReference type="InterPro" id="IPR011701">
    <property type="entry name" value="MFS"/>
</dbReference>
<proteinExistence type="predicted"/>
<sequence length="405" mass="41282">MLDPFRRILSLPGTLAFSSTGLVARMPISMVGLGIVLLVADRTGSYALAGSTSAVLVAASAVASPLQGRLVDRFGQAWVLQGAAVGFAVTTGATIVAVEQDWALPLPHLCAGLAGATLPQIGSVVRTRWRHAVENRAQLDTAFALEAVVDEMIFIVGPVLVTFLATSSNPWSGLLVAAVLGSGGALALSRLRATEPPVEVRTPGTSAVPMPWLRLLPLLIFSVGLGSLFGSAEVVTVAFAEEAGSRATAGWMLAVWATGSLLAGVIVGARPPRGHVLTQLRWSVTALTTMMAILIVLPSVVWVTVVLFFAGFAISPTLIASISLVERVVPPSRLTEGIAWAGTGLMVGVAPGAALSGVAIDSVGASAAYAVPVVSGAVAAASAWAMRRPPAEPTAAVAKHTSGAA</sequence>
<dbReference type="Pfam" id="PF07690">
    <property type="entry name" value="MFS_1"/>
    <property type="match status" value="1"/>
</dbReference>
<accession>A0A6J4L8Y4</accession>
<feature type="transmembrane region" description="Helical" evidence="1">
    <location>
        <begin position="143"/>
        <end position="165"/>
    </location>
</feature>
<feature type="transmembrane region" description="Helical" evidence="1">
    <location>
        <begin position="249"/>
        <end position="268"/>
    </location>
</feature>
<keyword evidence="1" id="KW-0472">Membrane</keyword>
<keyword evidence="1" id="KW-0812">Transmembrane</keyword>
<gene>
    <name evidence="2" type="ORF">AVDCRST_MAG46-1194</name>
</gene>
<feature type="transmembrane region" description="Helical" evidence="1">
    <location>
        <begin position="212"/>
        <end position="229"/>
    </location>
</feature>
<feature type="transmembrane region" description="Helical" evidence="1">
    <location>
        <begin position="366"/>
        <end position="386"/>
    </location>
</feature>
<dbReference type="InterPro" id="IPR036259">
    <property type="entry name" value="MFS_trans_sf"/>
</dbReference>
<dbReference type="PANTHER" id="PTHR23542">
    <property type="match status" value="1"/>
</dbReference>
<dbReference type="AlphaFoldDB" id="A0A6J4L8Y4"/>
<feature type="transmembrane region" description="Helical" evidence="1">
    <location>
        <begin position="46"/>
        <end position="66"/>
    </location>
</feature>
<feature type="transmembrane region" description="Helical" evidence="1">
    <location>
        <begin position="171"/>
        <end position="191"/>
    </location>
</feature>
<name>A0A6J4L8Y4_9ACTN</name>
<protein>
    <submittedName>
        <fullName evidence="2">Uncharacterized MFS-type transporter</fullName>
    </submittedName>
</protein>
<dbReference type="Gene3D" id="1.20.1250.20">
    <property type="entry name" value="MFS general substrate transporter like domains"/>
    <property type="match status" value="1"/>
</dbReference>
<reference evidence="2" key="1">
    <citation type="submission" date="2020-02" db="EMBL/GenBank/DDBJ databases">
        <authorList>
            <person name="Meier V. D."/>
        </authorList>
    </citation>
    <scope>NUCLEOTIDE SEQUENCE</scope>
    <source>
        <strain evidence="2">AVDCRST_MAG46</strain>
    </source>
</reference>
<dbReference type="SUPFAM" id="SSF103473">
    <property type="entry name" value="MFS general substrate transporter"/>
    <property type="match status" value="1"/>
</dbReference>
<keyword evidence="1" id="KW-1133">Transmembrane helix</keyword>
<feature type="transmembrane region" description="Helical" evidence="1">
    <location>
        <begin position="21"/>
        <end position="40"/>
    </location>
</feature>
<feature type="transmembrane region" description="Helical" evidence="1">
    <location>
        <begin position="306"/>
        <end position="325"/>
    </location>
</feature>
<feature type="transmembrane region" description="Helical" evidence="1">
    <location>
        <begin position="280"/>
        <end position="300"/>
    </location>
</feature>
<evidence type="ECO:0000256" key="1">
    <source>
        <dbReference type="SAM" id="Phobius"/>
    </source>
</evidence>